<dbReference type="InterPro" id="IPR016188">
    <property type="entry name" value="PurM-like_N"/>
</dbReference>
<dbReference type="GO" id="GO:0009030">
    <property type="term" value="F:thiamine-phosphate kinase activity"/>
    <property type="evidence" value="ECO:0007669"/>
    <property type="project" value="UniProtKB-EC"/>
</dbReference>
<dbReference type="PIRSF" id="PIRSF005303">
    <property type="entry name" value="Thiam_monoph_kin"/>
    <property type="match status" value="1"/>
</dbReference>
<feature type="binding site" evidence="1">
    <location>
        <position position="77"/>
    </location>
    <ligand>
        <name>Mg(2+)</name>
        <dbReference type="ChEBI" id="CHEBI:18420"/>
        <label>2</label>
    </ligand>
</feature>
<feature type="binding site" evidence="1">
    <location>
        <position position="31"/>
    </location>
    <ligand>
        <name>Mg(2+)</name>
        <dbReference type="ChEBI" id="CHEBI:18420"/>
        <label>4</label>
    </ligand>
</feature>
<dbReference type="EC" id="2.7.4.16" evidence="1"/>
<name>A0ABY4WKG3_9BACL</name>
<keyword evidence="5" id="KW-1185">Reference proteome</keyword>
<feature type="binding site" evidence="1">
    <location>
        <position position="125"/>
    </location>
    <ligand>
        <name>Mg(2+)</name>
        <dbReference type="ChEBI" id="CHEBI:18420"/>
        <label>1</label>
    </ligand>
</feature>
<comment type="caution">
    <text evidence="1">Lacks conserved residue(s) required for the propagation of feature annotation.</text>
</comment>
<dbReference type="HAMAP" id="MF_02128">
    <property type="entry name" value="TMP_kinase"/>
    <property type="match status" value="1"/>
</dbReference>
<organism evidence="4 5">
    <name type="scientific">Brevibacillus ruminantium</name>
    <dbReference type="NCBI Taxonomy" id="2950604"/>
    <lineage>
        <taxon>Bacteria</taxon>
        <taxon>Bacillati</taxon>
        <taxon>Bacillota</taxon>
        <taxon>Bacilli</taxon>
        <taxon>Bacillales</taxon>
        <taxon>Paenibacillaceae</taxon>
        <taxon>Brevibacillus</taxon>
    </lineage>
</organism>
<gene>
    <name evidence="1 4" type="primary">thiL</name>
    <name evidence="4" type="ORF">NDK47_03210</name>
</gene>
<feature type="binding site" evidence="1">
    <location>
        <position position="48"/>
    </location>
    <ligand>
        <name>Mg(2+)</name>
        <dbReference type="ChEBI" id="CHEBI:18420"/>
        <label>1</label>
    </ligand>
</feature>
<feature type="binding site" evidence="1">
    <location>
        <position position="55"/>
    </location>
    <ligand>
        <name>substrate</name>
    </ligand>
</feature>
<feature type="binding site" evidence="1">
    <location>
        <position position="330"/>
    </location>
    <ligand>
        <name>substrate</name>
    </ligand>
</feature>
<dbReference type="SUPFAM" id="SSF55326">
    <property type="entry name" value="PurM N-terminal domain-like"/>
    <property type="match status" value="1"/>
</dbReference>
<dbReference type="InterPro" id="IPR036676">
    <property type="entry name" value="PurM-like_C_sf"/>
</dbReference>
<dbReference type="RefSeq" id="WP_251873506.1">
    <property type="nucleotide sequence ID" value="NZ_CP098755.1"/>
</dbReference>
<dbReference type="InterPro" id="IPR010918">
    <property type="entry name" value="PurM-like_C_dom"/>
</dbReference>
<comment type="function">
    <text evidence="1">Catalyzes the ATP-dependent phosphorylation of thiamine-monophosphate (TMP) to form thiamine-pyrophosphate (TPP), the active form of vitamin B1.</text>
</comment>
<keyword evidence="1" id="KW-0784">Thiamine biosynthesis</keyword>
<dbReference type="CDD" id="cd02194">
    <property type="entry name" value="ThiL"/>
    <property type="match status" value="1"/>
</dbReference>
<feature type="binding site" evidence="1">
    <location>
        <position position="221"/>
    </location>
    <ligand>
        <name>Mg(2+)</name>
        <dbReference type="ChEBI" id="CHEBI:18420"/>
        <label>3</label>
    </ligand>
</feature>
<evidence type="ECO:0000313" key="4">
    <source>
        <dbReference type="EMBL" id="USG66355.1"/>
    </source>
</evidence>
<feature type="binding site" evidence="1">
    <location>
        <position position="223"/>
    </location>
    <ligand>
        <name>ATP</name>
        <dbReference type="ChEBI" id="CHEBI:30616"/>
    </ligand>
</feature>
<comment type="catalytic activity">
    <reaction evidence="1">
        <text>thiamine phosphate + ATP = thiamine diphosphate + ADP</text>
        <dbReference type="Rhea" id="RHEA:15913"/>
        <dbReference type="ChEBI" id="CHEBI:30616"/>
        <dbReference type="ChEBI" id="CHEBI:37575"/>
        <dbReference type="ChEBI" id="CHEBI:58937"/>
        <dbReference type="ChEBI" id="CHEBI:456216"/>
        <dbReference type="EC" id="2.7.4.16"/>
    </reaction>
</comment>
<dbReference type="PANTHER" id="PTHR30270:SF0">
    <property type="entry name" value="THIAMINE-MONOPHOSPHATE KINASE"/>
    <property type="match status" value="1"/>
</dbReference>
<dbReference type="Gene3D" id="3.90.650.10">
    <property type="entry name" value="PurM-like C-terminal domain"/>
    <property type="match status" value="1"/>
</dbReference>
<comment type="miscellaneous">
    <text evidence="1">Reaction mechanism of ThiL seems to utilize a direct, inline transfer of the gamma-phosphate of ATP to TMP rather than a phosphorylated enzyme intermediate.</text>
</comment>
<evidence type="ECO:0000259" key="3">
    <source>
        <dbReference type="Pfam" id="PF02769"/>
    </source>
</evidence>
<accession>A0ABY4WKG3</accession>
<sequence>MKQDEFSLIRQWTSRSRHQQGDGLSVGIGDDAAVFSVPAEMEVVACCDAMVETVHFLRETMNPSDIGYKAVISNISDVAAMGGLPRFALISVAVSPRWSAEDCQQIYEGIYDACEAYGVRVIGGDTVSSPASFYLSVTVLGEVEKGRALRRSAATPGQLVFVTGHLGGSAAGLDLLRRSGQTGEAALERWKPLLSFHQRPHAQVAAGRILLSSARAGALNDVSDGLASELWEIAEASSVQLRIEERKIPLAEVTRSYAEQAGVNPLHWALYGGEDYQLVGTVEEQAAGAIGERFAEQGISFSVIGRVEAGEPAVWMKSEQAWKPLVKAGFNHFGESEAGKG</sequence>
<feature type="domain" description="PurM-like N-terminal" evidence="2">
    <location>
        <begin position="29"/>
        <end position="143"/>
    </location>
</feature>
<feature type="binding site" evidence="1">
    <location>
        <position position="224"/>
    </location>
    <ligand>
        <name>Mg(2+)</name>
        <dbReference type="ChEBI" id="CHEBI:18420"/>
        <label>5</label>
    </ligand>
</feature>
<evidence type="ECO:0000313" key="5">
    <source>
        <dbReference type="Proteomes" id="UP001056500"/>
    </source>
</evidence>
<feature type="binding site" evidence="1">
    <location>
        <position position="77"/>
    </location>
    <ligand>
        <name>Mg(2+)</name>
        <dbReference type="ChEBI" id="CHEBI:18420"/>
        <label>3</label>
    </ligand>
</feature>
<dbReference type="Pfam" id="PF02769">
    <property type="entry name" value="AIRS_C"/>
    <property type="match status" value="1"/>
</dbReference>
<keyword evidence="1" id="KW-0067">ATP-binding</keyword>
<keyword evidence="1" id="KW-0479">Metal-binding</keyword>
<dbReference type="InterPro" id="IPR036921">
    <property type="entry name" value="PurM-like_N_sf"/>
</dbReference>
<feature type="binding site" evidence="1">
    <location>
        <position position="48"/>
    </location>
    <ligand>
        <name>Mg(2+)</name>
        <dbReference type="ChEBI" id="CHEBI:18420"/>
        <label>2</label>
    </ligand>
</feature>
<evidence type="ECO:0000259" key="2">
    <source>
        <dbReference type="Pfam" id="PF00586"/>
    </source>
</evidence>
<dbReference type="Gene3D" id="3.30.1330.10">
    <property type="entry name" value="PurM-like, N-terminal domain"/>
    <property type="match status" value="1"/>
</dbReference>
<dbReference type="EMBL" id="CP098755">
    <property type="protein sequence ID" value="USG66355.1"/>
    <property type="molecule type" value="Genomic_DNA"/>
</dbReference>
<feature type="binding site" evidence="1">
    <location>
        <position position="107"/>
    </location>
    <ligand>
        <name>ATP</name>
        <dbReference type="ChEBI" id="CHEBI:30616"/>
    </ligand>
</feature>
<feature type="binding site" evidence="1">
    <location>
        <position position="151"/>
    </location>
    <ligand>
        <name>ATP</name>
        <dbReference type="ChEBI" id="CHEBI:30616"/>
    </ligand>
</feature>
<dbReference type="Proteomes" id="UP001056500">
    <property type="component" value="Chromosome"/>
</dbReference>
<keyword evidence="1 4" id="KW-0418">Kinase</keyword>
<keyword evidence="1" id="KW-0460">Magnesium</keyword>
<feature type="domain" description="PurM-like C-terminal" evidence="3">
    <location>
        <begin position="156"/>
        <end position="311"/>
    </location>
</feature>
<reference evidence="4" key="1">
    <citation type="submission" date="2022-06" db="EMBL/GenBank/DDBJ databases">
        <title>Genome sequencing of Brevibacillus sp. BB3-R1.</title>
        <authorList>
            <person name="Heo J."/>
            <person name="Lee D."/>
            <person name="Won M."/>
            <person name="Han B.-H."/>
            <person name="Hong S.-B."/>
            <person name="Kwon S.-W."/>
        </authorList>
    </citation>
    <scope>NUCLEOTIDE SEQUENCE</scope>
    <source>
        <strain evidence="4">BB3-R1</strain>
    </source>
</reference>
<dbReference type="SUPFAM" id="SSF56042">
    <property type="entry name" value="PurM C-terminal domain-like"/>
    <property type="match status" value="1"/>
</dbReference>
<comment type="pathway">
    <text evidence="1">Cofactor biosynthesis; thiamine diphosphate biosynthesis; thiamine diphosphate from thiamine phosphate: step 1/1.</text>
</comment>
<feature type="binding site" evidence="1">
    <location>
        <position position="274"/>
    </location>
    <ligand>
        <name>substrate</name>
    </ligand>
</feature>
<dbReference type="PANTHER" id="PTHR30270">
    <property type="entry name" value="THIAMINE-MONOPHOSPHATE KINASE"/>
    <property type="match status" value="1"/>
</dbReference>
<proteinExistence type="inferred from homology"/>
<dbReference type="NCBIfam" id="TIGR01379">
    <property type="entry name" value="thiL"/>
    <property type="match status" value="1"/>
</dbReference>
<keyword evidence="1" id="KW-0547">Nucleotide-binding</keyword>
<keyword evidence="1 4" id="KW-0808">Transferase</keyword>
<protein>
    <recommendedName>
        <fullName evidence="1">Thiamine-monophosphate kinase</fullName>
        <shortName evidence="1">TMP kinase</shortName>
        <shortName evidence="1">Thiamine-phosphate kinase</shortName>
        <ecNumber evidence="1">2.7.4.16</ecNumber>
    </recommendedName>
</protein>
<feature type="binding site" evidence="1">
    <location>
        <position position="77"/>
    </location>
    <ligand>
        <name>Mg(2+)</name>
        <dbReference type="ChEBI" id="CHEBI:18420"/>
        <label>4</label>
    </ligand>
</feature>
<dbReference type="Pfam" id="PF00586">
    <property type="entry name" value="AIRS"/>
    <property type="match status" value="1"/>
</dbReference>
<feature type="binding site" evidence="1">
    <location>
        <position position="31"/>
    </location>
    <ligand>
        <name>Mg(2+)</name>
        <dbReference type="ChEBI" id="CHEBI:18420"/>
        <label>3</label>
    </ligand>
</feature>
<feature type="binding site" evidence="1">
    <location>
        <begin position="124"/>
        <end position="125"/>
    </location>
    <ligand>
        <name>ATP</name>
        <dbReference type="ChEBI" id="CHEBI:30616"/>
    </ligand>
</feature>
<comment type="similarity">
    <text evidence="1">Belongs to the thiamine-monophosphate kinase family.</text>
</comment>
<evidence type="ECO:0000256" key="1">
    <source>
        <dbReference type="HAMAP-Rule" id="MF_02128"/>
    </source>
</evidence>
<dbReference type="InterPro" id="IPR006283">
    <property type="entry name" value="ThiL-like"/>
</dbReference>